<proteinExistence type="predicted"/>
<comment type="caution">
    <text evidence="1">The sequence shown here is derived from an EMBL/GenBank/DDBJ whole genome shotgun (WGS) entry which is preliminary data.</text>
</comment>
<dbReference type="AlphaFoldDB" id="A0A8S1B7B7"/>
<gene>
    <name evidence="1" type="ORF">APLA_LOCUS14385</name>
</gene>
<organism evidence="1 2">
    <name type="scientific">Arctia plantaginis</name>
    <name type="common">Wood tiger moth</name>
    <name type="synonym">Phalaena plantaginis</name>
    <dbReference type="NCBI Taxonomy" id="874455"/>
    <lineage>
        <taxon>Eukaryota</taxon>
        <taxon>Metazoa</taxon>
        <taxon>Ecdysozoa</taxon>
        <taxon>Arthropoda</taxon>
        <taxon>Hexapoda</taxon>
        <taxon>Insecta</taxon>
        <taxon>Pterygota</taxon>
        <taxon>Neoptera</taxon>
        <taxon>Endopterygota</taxon>
        <taxon>Lepidoptera</taxon>
        <taxon>Glossata</taxon>
        <taxon>Ditrysia</taxon>
        <taxon>Noctuoidea</taxon>
        <taxon>Erebidae</taxon>
        <taxon>Arctiinae</taxon>
        <taxon>Arctia</taxon>
    </lineage>
</organism>
<accession>A0A8S1B7B7</accession>
<reference evidence="1 2" key="1">
    <citation type="submission" date="2020-04" db="EMBL/GenBank/DDBJ databases">
        <authorList>
            <person name="Wallbank WR R."/>
            <person name="Pardo Diaz C."/>
            <person name="Kozak K."/>
            <person name="Martin S."/>
            <person name="Jiggins C."/>
            <person name="Moest M."/>
            <person name="Warren A I."/>
            <person name="Byers J.R.P. K."/>
            <person name="Montejo-Kovacevich G."/>
            <person name="Yen C E."/>
        </authorList>
    </citation>
    <scope>NUCLEOTIDE SEQUENCE [LARGE SCALE GENOMIC DNA]</scope>
</reference>
<keyword evidence="2" id="KW-1185">Reference proteome</keyword>
<sequence>MPLPVYLVVHFFFVVSKGEHPLILTTEISPQPRHYPLLSTAPLQCSWGHSVRESKYGIAYNRCMKESSSGHLEEARPVSRLTNPLGTMVRTPIILILSKDGKC</sequence>
<evidence type="ECO:0000313" key="2">
    <source>
        <dbReference type="Proteomes" id="UP000494106"/>
    </source>
</evidence>
<dbReference type="Proteomes" id="UP000494106">
    <property type="component" value="Unassembled WGS sequence"/>
</dbReference>
<dbReference type="EMBL" id="CADEBC010000561">
    <property type="protein sequence ID" value="CAB3254010.1"/>
    <property type="molecule type" value="Genomic_DNA"/>
</dbReference>
<name>A0A8S1B7B7_ARCPL</name>
<evidence type="ECO:0000313" key="1">
    <source>
        <dbReference type="EMBL" id="CAB3254010.1"/>
    </source>
</evidence>
<protein>
    <submittedName>
        <fullName evidence="1">Uncharacterized protein</fullName>
    </submittedName>
</protein>